<organism evidence="6 7">
    <name type="scientific">Talaromyces proteolyticus</name>
    <dbReference type="NCBI Taxonomy" id="1131652"/>
    <lineage>
        <taxon>Eukaryota</taxon>
        <taxon>Fungi</taxon>
        <taxon>Dikarya</taxon>
        <taxon>Ascomycota</taxon>
        <taxon>Pezizomycotina</taxon>
        <taxon>Eurotiomycetes</taxon>
        <taxon>Eurotiomycetidae</taxon>
        <taxon>Eurotiales</taxon>
        <taxon>Trichocomaceae</taxon>
        <taxon>Talaromyces</taxon>
        <taxon>Talaromyces sect. Bacilispori</taxon>
    </lineage>
</organism>
<dbReference type="EMBL" id="JAJTJA010000002">
    <property type="protein sequence ID" value="KAH8703510.1"/>
    <property type="molecule type" value="Genomic_DNA"/>
</dbReference>
<keyword evidence="1" id="KW-0677">Repeat</keyword>
<sequence>MPLHQLLPDTQSLTEDQIKVLEQQIKVDIIAVHGLNPWSKTDTQHAWDTWQKPAGLNGRLWLRDDLKEKTPEARVFLYQYNSKLVWGGDKASFLLKADEFLEAIRLKRKKTPQRPIIFIGHSLGGLLIEQALVNSHNSRRYGSIEKATTGLVFFGTPHGGGNPTLVTIGSAAARVARVLGAQKSMDIEQTLQSGSLFTEILQHSFRNQLMNYQIVSFWEGKGNIVDRKSAMFGLPDHVEQDVELKATHGDMCRFDTENEEDKEIFNIVWGNLEDLYDKALERAREKWNVLEWLHHGPVDTRHLDIQQARRGNGQWLIRHDIFQGWIANNISSRILWANGIAGSGKTFLSSFIIDHLFSLTATSTYGVAYIYLEFQESTRQTSHFILSCLLKQLADQNDAVMDYVKSRKRILDIEHRVLSTQDIIDCLIASVSMYERIFIVIDALDEQGDIKLREQLLQDLHKIVHVGAFCYVTSRPNIRGSFRDVEHLEIQPADEDIRAYVEDYIDNHPSARALLGQSFREKVVDRLTECADGMFLPVRFQIEYLCQQTTLREVMNQLDTLSETMKAEYILDTSYERAIKCVQGQPAPKRNLAHSIFRWLIASKRILTVMELCTALAVAEGASEIDELAIPSSDMVIDVCGGFVTLDEASKSVRIAHATAKDYLLKVLPELAKPDQSLAVILATYLTFNSFEVSHPMSQESFNKRREIFPLLDYAAHNLSLHAISRDGTANTQLDDIIFRIVTTPGLAWSFLQAFYAPSDTSTGYDWFPRESSSLHVATTIGLIGVVKRLLKDEKYDSQISEKNVKGQTPLHIAAIYGRLDIAEYFLQKDADSADPDRYGFTPFLYAASEGHIAIVELFLKDKKVRPELVKSTLNNGDTALHLAAAKGHHAVALLLLQSDAQVDAKNKKGVTPKDLAMKSTSVSMQNTIISWLDMKSDNQQESHRSFYRPIWGGIQGMVVDIVGRAVDRISTPRTDANESRSLTPARGVTPRRSAEQSRPLFEQNVVQTPEANEVPRDSEGDTSSQNSLISFSDFERNTHYVLPASMFERVIELSDRQCMLVDTTAANNSESQHPSQDPLRLKWVCLLEADTNLRCLFTGLPKGRYKAVWKFTYMVTSQTHRAHLFANTYNCTFGRAVDQEMFIARTTNPLQPFISTILNFIDPRQTSQLTVPQYEPLEGEIPNIVIHRVHTNLAVNLETTMDLMVDWDGPVAFLIKKVGLTFAAGFLSFNSVEMVKINQRESEEMLPMPLEVR</sequence>
<dbReference type="Pfam" id="PF22939">
    <property type="entry name" value="WHD_GPIID"/>
    <property type="match status" value="1"/>
</dbReference>
<dbReference type="InterPro" id="IPR054471">
    <property type="entry name" value="GPIID_WHD"/>
</dbReference>
<dbReference type="RefSeq" id="XP_046076528.1">
    <property type="nucleotide sequence ID" value="XM_046212906.1"/>
</dbReference>
<dbReference type="GeneID" id="70243193"/>
<reference evidence="6" key="1">
    <citation type="submission" date="2021-12" db="EMBL/GenBank/DDBJ databases">
        <title>Convergent genome expansion in fungi linked to evolution of root-endophyte symbiosis.</title>
        <authorList>
            <consortium name="DOE Joint Genome Institute"/>
            <person name="Ke Y.-H."/>
            <person name="Bonito G."/>
            <person name="Liao H.-L."/>
            <person name="Looney B."/>
            <person name="Rojas-Flechas A."/>
            <person name="Nash J."/>
            <person name="Hameed K."/>
            <person name="Schadt C."/>
            <person name="Martin F."/>
            <person name="Crous P.W."/>
            <person name="Miettinen O."/>
            <person name="Magnuson J.K."/>
            <person name="Labbe J."/>
            <person name="Jacobson D."/>
            <person name="Doktycz M.J."/>
            <person name="Veneault-Fourrey C."/>
            <person name="Kuo A."/>
            <person name="Mondo S."/>
            <person name="Calhoun S."/>
            <person name="Riley R."/>
            <person name="Ohm R."/>
            <person name="LaButti K."/>
            <person name="Andreopoulos B."/>
            <person name="Pangilinan J."/>
            <person name="Nolan M."/>
            <person name="Tritt A."/>
            <person name="Clum A."/>
            <person name="Lipzen A."/>
            <person name="Daum C."/>
            <person name="Barry K."/>
            <person name="Grigoriev I.V."/>
            <person name="Vilgalys R."/>
        </authorList>
    </citation>
    <scope>NUCLEOTIDE SEQUENCE</scope>
    <source>
        <strain evidence="6">PMI_201</strain>
    </source>
</reference>
<dbReference type="PANTHER" id="PTHR10039:SF15">
    <property type="entry name" value="NACHT DOMAIN-CONTAINING PROTEIN"/>
    <property type="match status" value="1"/>
</dbReference>
<dbReference type="SUPFAM" id="SSF53474">
    <property type="entry name" value="alpha/beta-Hydrolases"/>
    <property type="match status" value="1"/>
</dbReference>
<dbReference type="Gene3D" id="1.25.40.20">
    <property type="entry name" value="Ankyrin repeat-containing domain"/>
    <property type="match status" value="1"/>
</dbReference>
<dbReference type="Pfam" id="PF12796">
    <property type="entry name" value="Ank_2"/>
    <property type="match status" value="1"/>
</dbReference>
<dbReference type="SUPFAM" id="SSF52540">
    <property type="entry name" value="P-loop containing nucleoside triphosphate hydrolases"/>
    <property type="match status" value="1"/>
</dbReference>
<feature type="compositionally biased region" description="Polar residues" evidence="3">
    <location>
        <begin position="972"/>
        <end position="983"/>
    </location>
</feature>
<evidence type="ECO:0000256" key="3">
    <source>
        <dbReference type="SAM" id="MobiDB-lite"/>
    </source>
</evidence>
<dbReference type="SMART" id="SM00248">
    <property type="entry name" value="ANK"/>
    <property type="match status" value="4"/>
</dbReference>
<dbReference type="Gene3D" id="3.40.50.300">
    <property type="entry name" value="P-loop containing nucleotide triphosphate hydrolases"/>
    <property type="match status" value="1"/>
</dbReference>
<evidence type="ECO:0000256" key="1">
    <source>
        <dbReference type="ARBA" id="ARBA00022737"/>
    </source>
</evidence>
<feature type="repeat" description="ANK" evidence="2">
    <location>
        <begin position="806"/>
        <end position="838"/>
    </location>
</feature>
<dbReference type="Pfam" id="PF00023">
    <property type="entry name" value="Ank"/>
    <property type="match status" value="1"/>
</dbReference>
<dbReference type="PANTHER" id="PTHR10039">
    <property type="entry name" value="AMELOGENIN"/>
    <property type="match status" value="1"/>
</dbReference>
<dbReference type="Gene3D" id="3.40.50.1820">
    <property type="entry name" value="alpha/beta hydrolase"/>
    <property type="match status" value="1"/>
</dbReference>
<proteinExistence type="predicted"/>
<dbReference type="Pfam" id="PF24883">
    <property type="entry name" value="NPHP3_N"/>
    <property type="match status" value="1"/>
</dbReference>
<feature type="repeat" description="ANK" evidence="2">
    <location>
        <begin position="876"/>
        <end position="908"/>
    </location>
</feature>
<dbReference type="InterPro" id="IPR027417">
    <property type="entry name" value="P-loop_NTPase"/>
</dbReference>
<comment type="caution">
    <text evidence="6">The sequence shown here is derived from an EMBL/GenBank/DDBJ whole genome shotgun (WGS) entry which is preliminary data.</text>
</comment>
<evidence type="ECO:0000313" key="7">
    <source>
        <dbReference type="Proteomes" id="UP001201262"/>
    </source>
</evidence>
<dbReference type="InterPro" id="IPR002110">
    <property type="entry name" value="Ankyrin_rpt"/>
</dbReference>
<dbReference type="PROSITE" id="PS50297">
    <property type="entry name" value="ANK_REP_REGION"/>
    <property type="match status" value="2"/>
</dbReference>
<gene>
    <name evidence="6" type="ORF">BGW36DRAFT_334308</name>
</gene>
<keyword evidence="2" id="KW-0040">ANK repeat</keyword>
<name>A0AAD4KXS1_9EURO</name>
<feature type="region of interest" description="Disordered" evidence="3">
    <location>
        <begin position="971"/>
        <end position="1029"/>
    </location>
</feature>
<evidence type="ECO:0000259" key="5">
    <source>
        <dbReference type="Pfam" id="PF24883"/>
    </source>
</evidence>
<accession>A0AAD4KXS1</accession>
<dbReference type="Proteomes" id="UP001201262">
    <property type="component" value="Unassembled WGS sequence"/>
</dbReference>
<dbReference type="InterPro" id="IPR056884">
    <property type="entry name" value="NPHP3-like_N"/>
</dbReference>
<dbReference type="PROSITE" id="PS50088">
    <property type="entry name" value="ANK_REPEAT"/>
    <property type="match status" value="2"/>
</dbReference>
<dbReference type="InterPro" id="IPR029058">
    <property type="entry name" value="AB_hydrolase_fold"/>
</dbReference>
<evidence type="ECO:0000259" key="4">
    <source>
        <dbReference type="Pfam" id="PF22939"/>
    </source>
</evidence>
<dbReference type="InterPro" id="IPR036770">
    <property type="entry name" value="Ankyrin_rpt-contain_sf"/>
</dbReference>
<feature type="domain" description="Nephrocystin 3-like N-terminal" evidence="5">
    <location>
        <begin position="311"/>
        <end position="475"/>
    </location>
</feature>
<keyword evidence="7" id="KW-1185">Reference proteome</keyword>
<dbReference type="SUPFAM" id="SSF48403">
    <property type="entry name" value="Ankyrin repeat"/>
    <property type="match status" value="1"/>
</dbReference>
<evidence type="ECO:0000313" key="6">
    <source>
        <dbReference type="EMBL" id="KAH8703510.1"/>
    </source>
</evidence>
<dbReference type="AlphaFoldDB" id="A0AAD4KXS1"/>
<feature type="domain" description="GPI inositol-deacylase winged helix" evidence="4">
    <location>
        <begin position="589"/>
        <end position="666"/>
    </location>
</feature>
<protein>
    <submittedName>
        <fullName evidence="6">Ankyrin repeat-containing protein</fullName>
    </submittedName>
</protein>
<evidence type="ECO:0000256" key="2">
    <source>
        <dbReference type="PROSITE-ProRule" id="PRU00023"/>
    </source>
</evidence>